<evidence type="ECO:0000313" key="1">
    <source>
        <dbReference type="EMBL" id="KKL13245.1"/>
    </source>
</evidence>
<reference evidence="1" key="1">
    <citation type="journal article" date="2015" name="Nature">
        <title>Complex archaea that bridge the gap between prokaryotes and eukaryotes.</title>
        <authorList>
            <person name="Spang A."/>
            <person name="Saw J.H."/>
            <person name="Jorgensen S.L."/>
            <person name="Zaremba-Niedzwiedzka K."/>
            <person name="Martijn J."/>
            <person name="Lind A.E."/>
            <person name="van Eijk R."/>
            <person name="Schleper C."/>
            <person name="Guy L."/>
            <person name="Ettema T.J."/>
        </authorList>
    </citation>
    <scope>NUCLEOTIDE SEQUENCE</scope>
</reference>
<dbReference type="EMBL" id="LAZR01040937">
    <property type="protein sequence ID" value="KKL13245.1"/>
    <property type="molecule type" value="Genomic_DNA"/>
</dbReference>
<feature type="non-terminal residue" evidence="1">
    <location>
        <position position="38"/>
    </location>
</feature>
<sequence>MGRMKALLEKSNEICGLCHGSFCDGCKQYIVMKDTMGK</sequence>
<name>A0A0F9AV04_9ZZZZ</name>
<dbReference type="AlphaFoldDB" id="A0A0F9AV04"/>
<organism evidence="1">
    <name type="scientific">marine sediment metagenome</name>
    <dbReference type="NCBI Taxonomy" id="412755"/>
    <lineage>
        <taxon>unclassified sequences</taxon>
        <taxon>metagenomes</taxon>
        <taxon>ecological metagenomes</taxon>
    </lineage>
</organism>
<accession>A0A0F9AV04</accession>
<comment type="caution">
    <text evidence="1">The sequence shown here is derived from an EMBL/GenBank/DDBJ whole genome shotgun (WGS) entry which is preliminary data.</text>
</comment>
<protein>
    <submittedName>
        <fullName evidence="1">Uncharacterized protein</fullName>
    </submittedName>
</protein>
<gene>
    <name evidence="1" type="ORF">LCGC14_2527630</name>
</gene>
<proteinExistence type="predicted"/>